<sequence length="547" mass="61534">MSTKISVYRWLGLRDLVEWNKAGVIHHIHVLVVKDGSLWVRWTNEYVLKGSRRGLEGDPSEAREGPLGEVGLVSIAGSQVWTSKTKQLSVAFAVLRNDGNLVLLNEKKDVIWQSFDNLTDTLLPVQRLSTFRTLRAASQNYVSSLYSLYMNVSGQLQMRWESSITYWSTERLSNLNLSAVVTSDGSLQLEALIQVWQAVENQCNVFATCYQQGICVFNESGTRVCTCPFHHTMQSNLKCLVSSQHDCNSGSVMIEHANMFLYGIYPVHDFISLTSLDKCKNLCLSDPSCTAVTFTNDGSVKCRMMRTRYGSGYSDPFLSATSFVKRCSDPLATDPIFPMKSPPHAHKESYSICIPCLVGVASGTIFVFILIQLGMGFYLYKRRNSYRRLASLAYLSPTSKCLIMLSFTEIRELTGNFSEQLEPKVFKGALLDKQPVAVKELEARKFRAAVSKVRSIYHKGLVKLEGYCCEFDHREFLCHGNLKCENVLLNENFEAKVNEFGLGMFYGEASSHRASAQKDVEDFGKMVLTLVSGVKEVDDVLDWAYKE</sequence>
<keyword evidence="4 8" id="KW-1133">Transmembrane helix</keyword>
<evidence type="ECO:0000256" key="5">
    <source>
        <dbReference type="ARBA" id="ARBA00023136"/>
    </source>
</evidence>
<dbReference type="Pfam" id="PF01453">
    <property type="entry name" value="B_lectin"/>
    <property type="match status" value="1"/>
</dbReference>
<evidence type="ECO:0000256" key="6">
    <source>
        <dbReference type="ARBA" id="ARBA00023157"/>
    </source>
</evidence>
<keyword evidence="7" id="KW-0325">Glycoprotein</keyword>
<dbReference type="Gene3D" id="2.90.10.10">
    <property type="entry name" value="Bulb-type lectin domain"/>
    <property type="match status" value="1"/>
</dbReference>
<dbReference type="InterPro" id="IPR003609">
    <property type="entry name" value="Pan_app"/>
</dbReference>
<dbReference type="SUPFAM" id="SSF51110">
    <property type="entry name" value="alpha-D-mannose-specific plant lectins"/>
    <property type="match status" value="1"/>
</dbReference>
<keyword evidence="5 8" id="KW-0472">Membrane</keyword>
<keyword evidence="6" id="KW-1015">Disulfide bond</keyword>
<dbReference type="Proteomes" id="UP000436088">
    <property type="component" value="Unassembled WGS sequence"/>
</dbReference>
<evidence type="ECO:0000313" key="10">
    <source>
        <dbReference type="EMBL" id="KAE8661212.1"/>
    </source>
</evidence>
<dbReference type="SUPFAM" id="SSF56112">
    <property type="entry name" value="Protein kinase-like (PK-like)"/>
    <property type="match status" value="1"/>
</dbReference>
<dbReference type="SMART" id="SM00473">
    <property type="entry name" value="PAN_AP"/>
    <property type="match status" value="1"/>
</dbReference>
<keyword evidence="11" id="KW-1185">Reference proteome</keyword>
<organism evidence="10 11">
    <name type="scientific">Hibiscus syriacus</name>
    <name type="common">Rose of Sharon</name>
    <dbReference type="NCBI Taxonomy" id="106335"/>
    <lineage>
        <taxon>Eukaryota</taxon>
        <taxon>Viridiplantae</taxon>
        <taxon>Streptophyta</taxon>
        <taxon>Embryophyta</taxon>
        <taxon>Tracheophyta</taxon>
        <taxon>Spermatophyta</taxon>
        <taxon>Magnoliopsida</taxon>
        <taxon>eudicotyledons</taxon>
        <taxon>Gunneridae</taxon>
        <taxon>Pentapetalae</taxon>
        <taxon>rosids</taxon>
        <taxon>malvids</taxon>
        <taxon>Malvales</taxon>
        <taxon>Malvaceae</taxon>
        <taxon>Malvoideae</taxon>
        <taxon>Hibiscus</taxon>
    </lineage>
</organism>
<dbReference type="PROSITE" id="PS50948">
    <property type="entry name" value="PAN"/>
    <property type="match status" value="1"/>
</dbReference>
<dbReference type="InterPro" id="IPR036426">
    <property type="entry name" value="Bulb-type_lectin_dom_sf"/>
</dbReference>
<feature type="transmembrane region" description="Helical" evidence="8">
    <location>
        <begin position="357"/>
        <end position="380"/>
    </location>
</feature>
<dbReference type="AlphaFoldDB" id="A0A6A2WM46"/>
<protein>
    <recommendedName>
        <fullName evidence="9">Apple domain-containing protein</fullName>
    </recommendedName>
</protein>
<evidence type="ECO:0000256" key="2">
    <source>
        <dbReference type="ARBA" id="ARBA00022692"/>
    </source>
</evidence>
<dbReference type="InterPro" id="IPR011009">
    <property type="entry name" value="Kinase-like_dom_sf"/>
</dbReference>
<gene>
    <name evidence="10" type="ORF">F3Y22_tig00116937pilonHSYRG00151</name>
</gene>
<dbReference type="Gene3D" id="3.30.200.20">
    <property type="entry name" value="Phosphorylase Kinase, domain 1"/>
    <property type="match status" value="1"/>
</dbReference>
<accession>A0A6A2WM46</accession>
<evidence type="ECO:0000256" key="4">
    <source>
        <dbReference type="ARBA" id="ARBA00022989"/>
    </source>
</evidence>
<name>A0A6A2WM46_HIBSY</name>
<dbReference type="PANTHER" id="PTHR47974:SF13">
    <property type="entry name" value="G-TYPE LECTIN S-RECEPTOR-LIKE SERINE_THREONINE-PROTEIN KINASE SD3-1"/>
    <property type="match status" value="1"/>
</dbReference>
<dbReference type="Pfam" id="PF00024">
    <property type="entry name" value="PAN_1"/>
    <property type="match status" value="1"/>
</dbReference>
<comment type="subcellular location">
    <subcellularLocation>
        <location evidence="1">Membrane</location>
        <topology evidence="1">Single-pass membrane protein</topology>
    </subcellularLocation>
</comment>
<evidence type="ECO:0000256" key="1">
    <source>
        <dbReference type="ARBA" id="ARBA00004167"/>
    </source>
</evidence>
<comment type="caution">
    <text evidence="10">The sequence shown here is derived from an EMBL/GenBank/DDBJ whole genome shotgun (WGS) entry which is preliminary data.</text>
</comment>
<proteinExistence type="predicted"/>
<feature type="domain" description="Apple" evidence="9">
    <location>
        <begin position="247"/>
        <end position="327"/>
    </location>
</feature>
<evidence type="ECO:0000259" key="9">
    <source>
        <dbReference type="PROSITE" id="PS50948"/>
    </source>
</evidence>
<keyword evidence="2 8" id="KW-0812">Transmembrane</keyword>
<evidence type="ECO:0000256" key="7">
    <source>
        <dbReference type="ARBA" id="ARBA00023180"/>
    </source>
</evidence>
<dbReference type="InterPro" id="IPR001480">
    <property type="entry name" value="Bulb-type_lectin_dom"/>
</dbReference>
<dbReference type="PANTHER" id="PTHR47974">
    <property type="entry name" value="OS07G0415500 PROTEIN"/>
    <property type="match status" value="1"/>
</dbReference>
<dbReference type="GO" id="GO:0016020">
    <property type="term" value="C:membrane"/>
    <property type="evidence" value="ECO:0007669"/>
    <property type="project" value="UniProtKB-SubCell"/>
</dbReference>
<evidence type="ECO:0000256" key="3">
    <source>
        <dbReference type="ARBA" id="ARBA00022729"/>
    </source>
</evidence>
<evidence type="ECO:0000256" key="8">
    <source>
        <dbReference type="SAM" id="Phobius"/>
    </source>
</evidence>
<dbReference type="EMBL" id="VEPZ02001724">
    <property type="protein sequence ID" value="KAE8661212.1"/>
    <property type="molecule type" value="Genomic_DNA"/>
</dbReference>
<evidence type="ECO:0000313" key="11">
    <source>
        <dbReference type="Proteomes" id="UP000436088"/>
    </source>
</evidence>
<dbReference type="Gene3D" id="1.10.510.10">
    <property type="entry name" value="Transferase(Phosphotransferase) domain 1"/>
    <property type="match status" value="1"/>
</dbReference>
<reference evidence="10" key="1">
    <citation type="submission" date="2019-09" db="EMBL/GenBank/DDBJ databases">
        <title>Draft genome information of white flower Hibiscus syriacus.</title>
        <authorList>
            <person name="Kim Y.-M."/>
        </authorList>
    </citation>
    <scope>NUCLEOTIDE SEQUENCE [LARGE SCALE GENOMIC DNA]</scope>
    <source>
        <strain evidence="10">YM2019G1</strain>
    </source>
</reference>
<keyword evidence="3" id="KW-0732">Signal</keyword>